<evidence type="ECO:0000313" key="3">
    <source>
        <dbReference type="Proteomes" id="UP000033423"/>
    </source>
</evidence>
<keyword evidence="3" id="KW-1185">Reference proteome</keyword>
<keyword evidence="1" id="KW-0472">Membrane</keyword>
<sequence length="64" mass="7098">MSRGLLCGGGAPFFFLLLRSITIIFMVCCVCKDMWVLMYQGFISGGWEKSAGARVTFYMSNTAL</sequence>
<organism evidence="2 3">
    <name type="scientific">Candidatus Magnetobacterium bavaricum</name>
    <dbReference type="NCBI Taxonomy" id="29290"/>
    <lineage>
        <taxon>Bacteria</taxon>
        <taxon>Pseudomonadati</taxon>
        <taxon>Nitrospirota</taxon>
        <taxon>Thermodesulfovibrionia</taxon>
        <taxon>Thermodesulfovibrionales</taxon>
        <taxon>Candidatus Magnetobacteriaceae</taxon>
        <taxon>Candidatus Magnetobacterium</taxon>
    </lineage>
</organism>
<accession>A0A0F3GLX3</accession>
<keyword evidence="1" id="KW-1133">Transmembrane helix</keyword>
<feature type="transmembrane region" description="Helical" evidence="1">
    <location>
        <begin position="12"/>
        <end position="31"/>
    </location>
</feature>
<reference evidence="2 3" key="1">
    <citation type="submission" date="2015-02" db="EMBL/GenBank/DDBJ databases">
        <title>Single-cell genomics of uncultivated deep-branching MTB reveals a conserved set of magnetosome genes.</title>
        <authorList>
            <person name="Kolinko S."/>
            <person name="Richter M."/>
            <person name="Glockner F.O."/>
            <person name="Brachmann A."/>
            <person name="Schuler D."/>
        </authorList>
    </citation>
    <scope>NUCLEOTIDE SEQUENCE [LARGE SCALE GENOMIC DNA]</scope>
    <source>
        <strain evidence="2">TM-1</strain>
    </source>
</reference>
<keyword evidence="1" id="KW-0812">Transmembrane</keyword>
<protein>
    <submittedName>
        <fullName evidence="2">Uncharacterized protein</fullName>
    </submittedName>
</protein>
<gene>
    <name evidence="2" type="ORF">MBAV_004889</name>
</gene>
<dbReference type="AlphaFoldDB" id="A0A0F3GLX3"/>
<proteinExistence type="predicted"/>
<evidence type="ECO:0000256" key="1">
    <source>
        <dbReference type="SAM" id="Phobius"/>
    </source>
</evidence>
<dbReference type="EMBL" id="LACI01002120">
    <property type="protein sequence ID" value="KJU82915.1"/>
    <property type="molecule type" value="Genomic_DNA"/>
</dbReference>
<evidence type="ECO:0000313" key="2">
    <source>
        <dbReference type="EMBL" id="KJU82915.1"/>
    </source>
</evidence>
<name>A0A0F3GLX3_9BACT</name>
<comment type="caution">
    <text evidence="2">The sequence shown here is derived from an EMBL/GenBank/DDBJ whole genome shotgun (WGS) entry which is preliminary data.</text>
</comment>
<dbReference type="Proteomes" id="UP000033423">
    <property type="component" value="Unassembled WGS sequence"/>
</dbReference>